<dbReference type="SUPFAM" id="SSF47616">
    <property type="entry name" value="GST C-terminal domain-like"/>
    <property type="match status" value="1"/>
</dbReference>
<sequence>MASFPKLTLYRANGSCAFVPHSVLRELGIPFTAVRMTMGAGGLWEAADGTLSHAEYRRTVNALGVIPSLKVEAADGAVAVITEMPAVLTYIASLAPTAGDAQHIAGKTAVARALAVSWLAFLSGQLHGRGYGGLWRPRRYVDGARYPDAEKLVIAGGRVSIAECYALIEARLPAADTGFALGALETQPSLVDFNVYLFYRWGVENRFDMDTYPRYTRLARAMETRESVKKAIEVEELDFKFPV</sequence>
<dbReference type="EMBL" id="JAULSN010000003">
    <property type="protein sequence ID" value="KAK3376362.1"/>
    <property type="molecule type" value="Genomic_DNA"/>
</dbReference>
<name>A0AAE0NA25_9PEZI</name>
<dbReference type="InterPro" id="IPR010987">
    <property type="entry name" value="Glutathione-S-Trfase_C-like"/>
</dbReference>
<dbReference type="SUPFAM" id="SSF52833">
    <property type="entry name" value="Thioredoxin-like"/>
    <property type="match status" value="1"/>
</dbReference>
<reference evidence="2" key="1">
    <citation type="journal article" date="2023" name="Mol. Phylogenet. Evol.">
        <title>Genome-scale phylogeny and comparative genomics of the fungal order Sordariales.</title>
        <authorList>
            <person name="Hensen N."/>
            <person name="Bonometti L."/>
            <person name="Westerberg I."/>
            <person name="Brannstrom I.O."/>
            <person name="Guillou S."/>
            <person name="Cros-Aarteil S."/>
            <person name="Calhoun S."/>
            <person name="Haridas S."/>
            <person name="Kuo A."/>
            <person name="Mondo S."/>
            <person name="Pangilinan J."/>
            <person name="Riley R."/>
            <person name="LaButti K."/>
            <person name="Andreopoulos B."/>
            <person name="Lipzen A."/>
            <person name="Chen C."/>
            <person name="Yan M."/>
            <person name="Daum C."/>
            <person name="Ng V."/>
            <person name="Clum A."/>
            <person name="Steindorff A."/>
            <person name="Ohm R.A."/>
            <person name="Martin F."/>
            <person name="Silar P."/>
            <person name="Natvig D.O."/>
            <person name="Lalanne C."/>
            <person name="Gautier V."/>
            <person name="Ament-Velasquez S.L."/>
            <person name="Kruys A."/>
            <person name="Hutchinson M.I."/>
            <person name="Powell A.J."/>
            <person name="Barry K."/>
            <person name="Miller A.N."/>
            <person name="Grigoriev I.V."/>
            <person name="Debuchy R."/>
            <person name="Gladieux P."/>
            <person name="Hiltunen Thoren M."/>
            <person name="Johannesson H."/>
        </authorList>
    </citation>
    <scope>NUCLEOTIDE SEQUENCE</scope>
    <source>
        <strain evidence="2">CBS 958.72</strain>
    </source>
</reference>
<evidence type="ECO:0000313" key="3">
    <source>
        <dbReference type="Proteomes" id="UP001287356"/>
    </source>
</evidence>
<dbReference type="PANTHER" id="PTHR44051">
    <property type="entry name" value="GLUTATHIONE S-TRANSFERASE-RELATED"/>
    <property type="match status" value="1"/>
</dbReference>
<dbReference type="PROSITE" id="PS50405">
    <property type="entry name" value="GST_CTER"/>
    <property type="match status" value="1"/>
</dbReference>
<dbReference type="InterPro" id="IPR036249">
    <property type="entry name" value="Thioredoxin-like_sf"/>
</dbReference>
<proteinExistence type="predicted"/>
<dbReference type="InterPro" id="IPR036282">
    <property type="entry name" value="Glutathione-S-Trfase_C_sf"/>
</dbReference>
<evidence type="ECO:0000313" key="2">
    <source>
        <dbReference type="EMBL" id="KAK3376362.1"/>
    </source>
</evidence>
<dbReference type="Gene3D" id="3.40.30.10">
    <property type="entry name" value="Glutaredoxin"/>
    <property type="match status" value="1"/>
</dbReference>
<organism evidence="2 3">
    <name type="scientific">Lasiosphaeria ovina</name>
    <dbReference type="NCBI Taxonomy" id="92902"/>
    <lineage>
        <taxon>Eukaryota</taxon>
        <taxon>Fungi</taxon>
        <taxon>Dikarya</taxon>
        <taxon>Ascomycota</taxon>
        <taxon>Pezizomycotina</taxon>
        <taxon>Sordariomycetes</taxon>
        <taxon>Sordariomycetidae</taxon>
        <taxon>Sordariales</taxon>
        <taxon>Lasiosphaeriaceae</taxon>
        <taxon>Lasiosphaeria</taxon>
    </lineage>
</organism>
<protein>
    <recommendedName>
        <fullName evidence="1">GST C-terminal domain-containing protein</fullName>
    </recommendedName>
</protein>
<dbReference type="Proteomes" id="UP001287356">
    <property type="component" value="Unassembled WGS sequence"/>
</dbReference>
<keyword evidence="3" id="KW-1185">Reference proteome</keyword>
<dbReference type="Gene3D" id="1.20.1050.10">
    <property type="match status" value="1"/>
</dbReference>
<reference evidence="2" key="2">
    <citation type="submission" date="2023-06" db="EMBL/GenBank/DDBJ databases">
        <authorList>
            <consortium name="Lawrence Berkeley National Laboratory"/>
            <person name="Haridas S."/>
            <person name="Hensen N."/>
            <person name="Bonometti L."/>
            <person name="Westerberg I."/>
            <person name="Brannstrom I.O."/>
            <person name="Guillou S."/>
            <person name="Cros-Aarteil S."/>
            <person name="Calhoun S."/>
            <person name="Kuo A."/>
            <person name="Mondo S."/>
            <person name="Pangilinan J."/>
            <person name="Riley R."/>
            <person name="Labutti K."/>
            <person name="Andreopoulos B."/>
            <person name="Lipzen A."/>
            <person name="Chen C."/>
            <person name="Yanf M."/>
            <person name="Daum C."/>
            <person name="Ng V."/>
            <person name="Clum A."/>
            <person name="Steindorff A."/>
            <person name="Ohm R."/>
            <person name="Martin F."/>
            <person name="Silar P."/>
            <person name="Natvig D."/>
            <person name="Lalanne C."/>
            <person name="Gautier V."/>
            <person name="Ament-Velasquez S.L."/>
            <person name="Kruys A."/>
            <person name="Hutchinson M.I."/>
            <person name="Powell A.J."/>
            <person name="Barry K."/>
            <person name="Miller A.N."/>
            <person name="Grigoriev I.V."/>
            <person name="Debuchy R."/>
            <person name="Gladieux P."/>
            <person name="Thoren M.H."/>
            <person name="Johannesson H."/>
        </authorList>
    </citation>
    <scope>NUCLEOTIDE SEQUENCE</scope>
    <source>
        <strain evidence="2">CBS 958.72</strain>
    </source>
</reference>
<dbReference type="AlphaFoldDB" id="A0AAE0NA25"/>
<gene>
    <name evidence="2" type="ORF">B0T24DRAFT_699843</name>
</gene>
<dbReference type="PANTHER" id="PTHR44051:SF8">
    <property type="entry name" value="GLUTATHIONE S-TRANSFERASE GSTA"/>
    <property type="match status" value="1"/>
</dbReference>
<accession>A0AAE0NA25</accession>
<comment type="caution">
    <text evidence="2">The sequence shown here is derived from an EMBL/GenBank/DDBJ whole genome shotgun (WGS) entry which is preliminary data.</text>
</comment>
<dbReference type="CDD" id="cd03057">
    <property type="entry name" value="GST_N_Beta"/>
    <property type="match status" value="1"/>
</dbReference>
<feature type="domain" description="GST C-terminal" evidence="1">
    <location>
        <begin position="108"/>
        <end position="243"/>
    </location>
</feature>
<evidence type="ECO:0000259" key="1">
    <source>
        <dbReference type="PROSITE" id="PS50405"/>
    </source>
</evidence>